<dbReference type="GO" id="GO:0006952">
    <property type="term" value="P:defense response"/>
    <property type="evidence" value="ECO:0007669"/>
    <property type="project" value="UniProtKB-KW"/>
</dbReference>
<dbReference type="InterPro" id="IPR044974">
    <property type="entry name" value="Disease_R_plants"/>
</dbReference>
<evidence type="ECO:0000313" key="6">
    <source>
        <dbReference type="EnsemblPlants" id="KQJ87645"/>
    </source>
</evidence>
<reference evidence="6" key="3">
    <citation type="submission" date="2018-08" db="UniProtKB">
        <authorList>
            <consortium name="EnsemblPlants"/>
        </authorList>
    </citation>
    <scope>IDENTIFICATION</scope>
    <source>
        <strain evidence="6">cv. Bd21</strain>
    </source>
</reference>
<evidence type="ECO:0000256" key="1">
    <source>
        <dbReference type="ARBA" id="ARBA00022737"/>
    </source>
</evidence>
<evidence type="ECO:0000259" key="3">
    <source>
        <dbReference type="Pfam" id="PF23559"/>
    </source>
</evidence>
<dbReference type="EnsemblPlants" id="KQJ87646">
    <property type="protein sequence ID" value="KQJ87646"/>
    <property type="gene ID" value="BRADI_4g12737v3"/>
</dbReference>
<dbReference type="OrthoDB" id="595188at2759"/>
<dbReference type="Gramene" id="KQJ87645">
    <property type="protein sequence ID" value="KQJ87645"/>
    <property type="gene ID" value="BRADI_4g12737v3"/>
</dbReference>
<dbReference type="Gene3D" id="3.80.10.10">
    <property type="entry name" value="Ribonuclease Inhibitor"/>
    <property type="match status" value="1"/>
</dbReference>
<dbReference type="SUPFAM" id="SSF52058">
    <property type="entry name" value="L domain-like"/>
    <property type="match status" value="1"/>
</dbReference>
<reference evidence="5" key="2">
    <citation type="submission" date="2017-06" db="EMBL/GenBank/DDBJ databases">
        <title>WGS assembly of Brachypodium distachyon.</title>
        <authorList>
            <consortium name="The International Brachypodium Initiative"/>
            <person name="Lucas S."/>
            <person name="Harmon-Smith M."/>
            <person name="Lail K."/>
            <person name="Tice H."/>
            <person name="Grimwood J."/>
            <person name="Bruce D."/>
            <person name="Barry K."/>
            <person name="Shu S."/>
            <person name="Lindquist E."/>
            <person name="Wang M."/>
            <person name="Pitluck S."/>
            <person name="Vogel J.P."/>
            <person name="Garvin D.F."/>
            <person name="Mockler T.C."/>
            <person name="Schmutz J."/>
            <person name="Rokhsar D."/>
            <person name="Bevan M.W."/>
        </authorList>
    </citation>
    <scope>NUCLEOTIDE SEQUENCE</scope>
    <source>
        <strain evidence="5">Bd21</strain>
    </source>
</reference>
<dbReference type="ExpressionAtlas" id="A0A0Q3EIT2">
    <property type="expression patterns" value="baseline and differential"/>
</dbReference>
<dbReference type="InterPro" id="IPR027417">
    <property type="entry name" value="P-loop_NTPase"/>
</dbReference>
<reference evidence="5 6" key="1">
    <citation type="journal article" date="2010" name="Nature">
        <title>Genome sequencing and analysis of the model grass Brachypodium distachyon.</title>
        <authorList>
            <consortium name="International Brachypodium Initiative"/>
        </authorList>
    </citation>
    <scope>NUCLEOTIDE SEQUENCE [LARGE SCALE GENOMIC DNA]</scope>
    <source>
        <strain evidence="5">Bd21</strain>
        <strain evidence="6">cv. Bd21</strain>
    </source>
</reference>
<keyword evidence="7" id="KW-1185">Reference proteome</keyword>
<keyword evidence="2" id="KW-0611">Plant defense</keyword>
<dbReference type="Gene3D" id="1.10.8.430">
    <property type="entry name" value="Helical domain of apoptotic protease-activating factors"/>
    <property type="match status" value="1"/>
</dbReference>
<accession>A0A0Q3EIT2</accession>
<dbReference type="GO" id="GO:0051707">
    <property type="term" value="P:response to other organism"/>
    <property type="evidence" value="ECO:0007669"/>
    <property type="project" value="UniProtKB-ARBA"/>
</dbReference>
<dbReference type="SUPFAM" id="SSF52540">
    <property type="entry name" value="P-loop containing nucleoside triphosphate hydrolases"/>
    <property type="match status" value="1"/>
</dbReference>
<dbReference type="GO" id="GO:0043531">
    <property type="term" value="F:ADP binding"/>
    <property type="evidence" value="ECO:0007669"/>
    <property type="project" value="InterPro"/>
</dbReference>
<dbReference type="InterPro" id="IPR032675">
    <property type="entry name" value="LRR_dom_sf"/>
</dbReference>
<dbReference type="InterPro" id="IPR058922">
    <property type="entry name" value="WHD_DRP"/>
</dbReference>
<dbReference type="EMBL" id="CM000883">
    <property type="protein sequence ID" value="KQJ87645.1"/>
    <property type="molecule type" value="Genomic_DNA"/>
</dbReference>
<evidence type="ECO:0000313" key="5">
    <source>
        <dbReference type="EMBL" id="KQJ87646.1"/>
    </source>
</evidence>
<organism evidence="5">
    <name type="scientific">Brachypodium distachyon</name>
    <name type="common">Purple false brome</name>
    <name type="synonym">Trachynia distachya</name>
    <dbReference type="NCBI Taxonomy" id="15368"/>
    <lineage>
        <taxon>Eukaryota</taxon>
        <taxon>Viridiplantae</taxon>
        <taxon>Streptophyta</taxon>
        <taxon>Embryophyta</taxon>
        <taxon>Tracheophyta</taxon>
        <taxon>Spermatophyta</taxon>
        <taxon>Magnoliopsida</taxon>
        <taxon>Liliopsida</taxon>
        <taxon>Poales</taxon>
        <taxon>Poaceae</taxon>
        <taxon>BOP clade</taxon>
        <taxon>Pooideae</taxon>
        <taxon>Stipodae</taxon>
        <taxon>Brachypodieae</taxon>
        <taxon>Brachypodium</taxon>
    </lineage>
</organism>
<gene>
    <name evidence="6" type="primary">LOC104584929</name>
    <name evidence="5" type="ORF">BRADI_4g12737v3</name>
</gene>
<dbReference type="InterPro" id="IPR042197">
    <property type="entry name" value="Apaf_helical"/>
</dbReference>
<dbReference type="EMBL" id="CM000883">
    <property type="protein sequence ID" value="KQJ87646.1"/>
    <property type="molecule type" value="Genomic_DNA"/>
</dbReference>
<evidence type="ECO:0000256" key="2">
    <source>
        <dbReference type="ARBA" id="ARBA00022821"/>
    </source>
</evidence>
<evidence type="ECO:0000313" key="7">
    <source>
        <dbReference type="Proteomes" id="UP000008810"/>
    </source>
</evidence>
<dbReference type="InterPro" id="IPR055414">
    <property type="entry name" value="LRR_R13L4/SHOC2-like"/>
</dbReference>
<dbReference type="PANTHER" id="PTHR23155:SF1181">
    <property type="entry name" value="OS08G0170200 PROTEIN"/>
    <property type="match status" value="1"/>
</dbReference>
<dbReference type="PANTHER" id="PTHR23155">
    <property type="entry name" value="DISEASE RESISTANCE PROTEIN RP"/>
    <property type="match status" value="1"/>
</dbReference>
<dbReference type="Proteomes" id="UP000008810">
    <property type="component" value="Chromosome 4"/>
</dbReference>
<protein>
    <submittedName>
        <fullName evidence="5 6">Uncharacterized protein</fullName>
    </submittedName>
</protein>
<feature type="domain" description="Disease resistance R13L4/SHOC-2-like LRR" evidence="4">
    <location>
        <begin position="261"/>
        <end position="612"/>
    </location>
</feature>
<sequence length="660" mass="72757">MRCALLDSNCGSRIITTTRITDVATTADKSYELGPLSPDESRMLFNTRFSSGTGTHPCPILDEATKKLLQKCGGIPLAIITIATLLASKPKEDWSTVYDSISFAYGDNKDVKDTARIFSFNHFSLPITLKTCLLYLATSHKKKRIERGSFVRKWIAEGFVSEDGSYSREEVANRYFRELVNMSMIQPVGHDDSLGEVTYEVKYGMFDDLRLVSEREHFVTFLPAGNRISNTSLTAPVRLSIQFSDSEGSIGSGTKEMDLSHVRSVTMFGSAPADLVPFKHLGYLRVLDLDGCKDLDNSAVDDICRMIQLKYLSLKQTQVTELPSQIGKLLHLETLDVRQTRVKELPQEVVKLPKLTHLLFGQTSSLGGVKLPAGSNQLKSVMVLGAVDSRECSASVMEEISELKQVREVALVLHDGPADKERNDKLLSSIGKCANLRLLEIYGDSSPSDKLPASPNLPLLDELKVVGTFLEVPRWIAQLRAIEKLQMKVSKLEPNDLIILGGLPGLTSLALALVGIPRKPVAITSGAGFPCLEKFNFDCRAPWVTFQEGAMPCLKHLQLTLYVYPADKSPSGIMHLQGLNKITLCYSSRYTSAEGVANTVAVIREEASRHGNLIELSINGNYENYFLSIPKAKVDTGTAATEVNTRVSKVITGSEIEEEW</sequence>
<name>A0A0Q3EIT2_BRADI</name>
<dbReference type="EnsemblPlants" id="KQJ87645">
    <property type="protein sequence ID" value="KQJ87645"/>
    <property type="gene ID" value="BRADI_4g12737v3"/>
</dbReference>
<feature type="domain" description="Disease resistance protein winged helix" evidence="3">
    <location>
        <begin position="141"/>
        <end position="201"/>
    </location>
</feature>
<dbReference type="AlphaFoldDB" id="A0A0Q3EIT2"/>
<evidence type="ECO:0000259" key="4">
    <source>
        <dbReference type="Pfam" id="PF23598"/>
    </source>
</evidence>
<dbReference type="Pfam" id="PF23559">
    <property type="entry name" value="WHD_DRP"/>
    <property type="match status" value="1"/>
</dbReference>
<dbReference type="Pfam" id="PF23598">
    <property type="entry name" value="LRR_14"/>
    <property type="match status" value="1"/>
</dbReference>
<dbReference type="Gramene" id="KQJ87646">
    <property type="protein sequence ID" value="KQJ87646"/>
    <property type="gene ID" value="BRADI_4g12737v3"/>
</dbReference>
<proteinExistence type="predicted"/>
<keyword evidence="1" id="KW-0677">Repeat</keyword>
<dbReference type="PRINTS" id="PR00364">
    <property type="entry name" value="DISEASERSIST"/>
</dbReference>